<dbReference type="AlphaFoldDB" id="A0A518E272"/>
<feature type="transmembrane region" description="Helical" evidence="8">
    <location>
        <begin position="83"/>
        <end position="101"/>
    </location>
</feature>
<dbReference type="RefSeq" id="WP_145057250.1">
    <property type="nucleotide sequence ID" value="NZ_CP036433.1"/>
</dbReference>
<evidence type="ECO:0000256" key="4">
    <source>
        <dbReference type="ARBA" id="ARBA00022741"/>
    </source>
</evidence>
<evidence type="ECO:0000256" key="7">
    <source>
        <dbReference type="ARBA" id="ARBA00023136"/>
    </source>
</evidence>
<feature type="transmembrane region" description="Helical" evidence="8">
    <location>
        <begin position="20"/>
        <end position="40"/>
    </location>
</feature>
<organism evidence="9 10">
    <name type="scientific">Lignipirellula cremea</name>
    <dbReference type="NCBI Taxonomy" id="2528010"/>
    <lineage>
        <taxon>Bacteria</taxon>
        <taxon>Pseudomonadati</taxon>
        <taxon>Planctomycetota</taxon>
        <taxon>Planctomycetia</taxon>
        <taxon>Pirellulales</taxon>
        <taxon>Pirellulaceae</taxon>
        <taxon>Lignipirellula</taxon>
    </lineage>
</organism>
<feature type="transmembrane region" description="Helical" evidence="8">
    <location>
        <begin position="113"/>
        <end position="134"/>
    </location>
</feature>
<keyword evidence="10" id="KW-1185">Reference proteome</keyword>
<gene>
    <name evidence="9" type="ORF">Pla8534_60560</name>
</gene>
<evidence type="ECO:0000256" key="6">
    <source>
        <dbReference type="ARBA" id="ARBA00022989"/>
    </source>
</evidence>
<dbReference type="Gene3D" id="1.20.1250.20">
    <property type="entry name" value="MFS general substrate transporter like domains"/>
    <property type="match status" value="1"/>
</dbReference>
<evidence type="ECO:0000256" key="2">
    <source>
        <dbReference type="ARBA" id="ARBA00022448"/>
    </source>
</evidence>
<name>A0A518E272_9BACT</name>
<keyword evidence="7 8" id="KW-0472">Membrane</keyword>
<feature type="transmembrane region" description="Helical" evidence="8">
    <location>
        <begin position="174"/>
        <end position="195"/>
    </location>
</feature>
<evidence type="ECO:0000256" key="3">
    <source>
        <dbReference type="ARBA" id="ARBA00022692"/>
    </source>
</evidence>
<evidence type="ECO:0000256" key="1">
    <source>
        <dbReference type="ARBA" id="ARBA00004141"/>
    </source>
</evidence>
<dbReference type="Pfam" id="PF03219">
    <property type="entry name" value="TLC"/>
    <property type="match status" value="1"/>
</dbReference>
<feature type="transmembrane region" description="Helical" evidence="8">
    <location>
        <begin position="284"/>
        <end position="302"/>
    </location>
</feature>
<dbReference type="InterPro" id="IPR004667">
    <property type="entry name" value="ADP_ATP_car_bac_type"/>
</dbReference>
<keyword evidence="4 8" id="KW-0547">Nucleotide-binding</keyword>
<feature type="transmembrane region" description="Helical" evidence="8">
    <location>
        <begin position="52"/>
        <end position="71"/>
    </location>
</feature>
<feature type="transmembrane region" description="Helical" evidence="8">
    <location>
        <begin position="146"/>
        <end position="168"/>
    </location>
</feature>
<comment type="subcellular location">
    <subcellularLocation>
        <location evidence="1 8">Membrane</location>
        <topology evidence="1 8">Multi-pass membrane protein</topology>
    </subcellularLocation>
</comment>
<dbReference type="EMBL" id="CP036433">
    <property type="protein sequence ID" value="QDU98195.1"/>
    <property type="molecule type" value="Genomic_DNA"/>
</dbReference>
<comment type="similarity">
    <text evidence="8">Belongs to the ADP/ATP translocase tlc family.</text>
</comment>
<proteinExistence type="inferred from homology"/>
<evidence type="ECO:0000256" key="5">
    <source>
        <dbReference type="ARBA" id="ARBA00022840"/>
    </source>
</evidence>
<dbReference type="GO" id="GO:0005471">
    <property type="term" value="F:ATP:ADP antiporter activity"/>
    <property type="evidence" value="ECO:0007669"/>
    <property type="project" value="InterPro"/>
</dbReference>
<accession>A0A518E272</accession>
<dbReference type="GO" id="GO:0005524">
    <property type="term" value="F:ATP binding"/>
    <property type="evidence" value="ECO:0007669"/>
    <property type="project" value="UniProtKB-KW"/>
</dbReference>
<keyword evidence="5 8" id="KW-0067">ATP-binding</keyword>
<dbReference type="SUPFAM" id="SSF103473">
    <property type="entry name" value="MFS general substrate transporter"/>
    <property type="match status" value="1"/>
</dbReference>
<reference evidence="9 10" key="1">
    <citation type="submission" date="2019-02" db="EMBL/GenBank/DDBJ databases">
        <title>Deep-cultivation of Planctomycetes and their phenomic and genomic characterization uncovers novel biology.</title>
        <authorList>
            <person name="Wiegand S."/>
            <person name="Jogler M."/>
            <person name="Boedeker C."/>
            <person name="Pinto D."/>
            <person name="Vollmers J."/>
            <person name="Rivas-Marin E."/>
            <person name="Kohn T."/>
            <person name="Peeters S.H."/>
            <person name="Heuer A."/>
            <person name="Rast P."/>
            <person name="Oberbeckmann S."/>
            <person name="Bunk B."/>
            <person name="Jeske O."/>
            <person name="Meyerdierks A."/>
            <person name="Storesund J.E."/>
            <person name="Kallscheuer N."/>
            <person name="Luecker S."/>
            <person name="Lage O.M."/>
            <person name="Pohl T."/>
            <person name="Merkel B.J."/>
            <person name="Hornburger P."/>
            <person name="Mueller R.-W."/>
            <person name="Bruemmer F."/>
            <person name="Labrenz M."/>
            <person name="Spormann A.M."/>
            <person name="Op den Camp H."/>
            <person name="Overmann J."/>
            <person name="Amann R."/>
            <person name="Jetten M.S.M."/>
            <person name="Mascher T."/>
            <person name="Medema M.H."/>
            <person name="Devos D.P."/>
            <person name="Kaster A.-K."/>
            <person name="Ovreas L."/>
            <person name="Rohde M."/>
            <person name="Galperin M.Y."/>
            <person name="Jogler C."/>
        </authorList>
    </citation>
    <scope>NUCLEOTIDE SEQUENCE [LARGE SCALE GENOMIC DNA]</scope>
    <source>
        <strain evidence="9 10">Pla85_3_4</strain>
    </source>
</reference>
<keyword evidence="3 8" id="KW-0812">Transmembrane</keyword>
<keyword evidence="2 8" id="KW-0813">Transport</keyword>
<evidence type="ECO:0000313" key="9">
    <source>
        <dbReference type="EMBL" id="QDU98195.1"/>
    </source>
</evidence>
<dbReference type="OrthoDB" id="255318at2"/>
<dbReference type="KEGG" id="lcre:Pla8534_60560"/>
<feature type="transmembrane region" description="Helical" evidence="8">
    <location>
        <begin position="245"/>
        <end position="264"/>
    </location>
</feature>
<sequence length="432" mass="46312">MQLWIERLFEIPSSEQRKTLLTLLYIFFSVSTCVVGRTTADSLFLARIGAEYLATIYLVSSIGVAATAIFYVRAVSRLPLRRLIVTTHLVLAIAVIVMRLTPTRPGHDFVFVSSMYLLSEIQGAMTAILFATLLNELFHGKHAGGIFGLSGLGSTLAGIVFGTLLAMYADQIHVINLLMMMAALHVAAMIPILLLHKEEVTVSATVKETGPSPEVSGEDAADADVSPADVADANGSLGSSPMVRAVVLLAAVKFTAIVLVGFQWKVAVIDDLYAAEDRIAAYFGAYYAWSNLATAVLQLLVAGRVLKRFGVLPALLAFPFGLLVAAGSILWSSQHGVLLWAATFSKGTEVLRRSFSDPAMQMLYGPLPTGVRRKTIALTGGAVKPLVQAAASLALLRWAALADVHQLSLVVIGLVLIWILLAFQCGRLFNAT</sequence>
<keyword evidence="6 8" id="KW-1133">Transmembrane helix</keyword>
<dbReference type="GO" id="GO:0016020">
    <property type="term" value="C:membrane"/>
    <property type="evidence" value="ECO:0007669"/>
    <property type="project" value="UniProtKB-SubCell"/>
</dbReference>
<feature type="transmembrane region" description="Helical" evidence="8">
    <location>
        <begin position="404"/>
        <end position="423"/>
    </location>
</feature>
<protein>
    <recommendedName>
        <fullName evidence="8">ADP,ATP carrier protein</fullName>
    </recommendedName>
</protein>
<feature type="transmembrane region" description="Helical" evidence="8">
    <location>
        <begin position="309"/>
        <end position="331"/>
    </location>
</feature>
<evidence type="ECO:0000313" key="10">
    <source>
        <dbReference type="Proteomes" id="UP000317648"/>
    </source>
</evidence>
<evidence type="ECO:0000256" key="8">
    <source>
        <dbReference type="RuleBase" id="RU363121"/>
    </source>
</evidence>
<dbReference type="InterPro" id="IPR036259">
    <property type="entry name" value="MFS_trans_sf"/>
</dbReference>
<dbReference type="Proteomes" id="UP000317648">
    <property type="component" value="Chromosome"/>
</dbReference>